<evidence type="ECO:0000313" key="5">
    <source>
        <dbReference type="Proteomes" id="UP001385499"/>
    </source>
</evidence>
<evidence type="ECO:0000313" key="4">
    <source>
        <dbReference type="EMBL" id="MEJ8475904.1"/>
    </source>
</evidence>
<sequence>MIEAQHLTVRLAKLFDMPACAKILNDWIDATDWMPRMHPHKDVERHYGEDVFPNRTVYFAENQDREAAGFLALSDSGYITAFYIAQKFRNAGLGSRLLGVAKAIYPQELKLWTFVANRNAQRFYQREGFHEELRTAGDNEEGLADILYVWLPQKGGTAA</sequence>
<feature type="domain" description="N-acetyltransferase" evidence="3">
    <location>
        <begin position="7"/>
        <end position="152"/>
    </location>
</feature>
<comment type="caution">
    <text evidence="4">The sequence shown here is derived from an EMBL/GenBank/DDBJ whole genome shotgun (WGS) entry which is preliminary data.</text>
</comment>
<dbReference type="InterPro" id="IPR016181">
    <property type="entry name" value="Acyl_CoA_acyltransferase"/>
</dbReference>
<dbReference type="Gene3D" id="3.40.630.30">
    <property type="match status" value="1"/>
</dbReference>
<evidence type="ECO:0000256" key="2">
    <source>
        <dbReference type="ARBA" id="ARBA00023315"/>
    </source>
</evidence>
<dbReference type="RefSeq" id="WP_340276189.1">
    <property type="nucleotide sequence ID" value="NZ_JBAKIA010000014.1"/>
</dbReference>
<protein>
    <submittedName>
        <fullName evidence="4">GNAT family N-acetyltransferase</fullName>
    </submittedName>
</protein>
<dbReference type="PROSITE" id="PS51186">
    <property type="entry name" value="GNAT"/>
    <property type="match status" value="1"/>
</dbReference>
<dbReference type="EMBL" id="JBAKIA010000014">
    <property type="protein sequence ID" value="MEJ8475904.1"/>
    <property type="molecule type" value="Genomic_DNA"/>
</dbReference>
<reference evidence="4 5" key="1">
    <citation type="submission" date="2024-02" db="EMBL/GenBank/DDBJ databases">
        <title>Roseibium algae sp. nov., isolated from marine alga (Grateloupia sp.), showing potential in myo-inositol conversion.</title>
        <authorList>
            <person name="Wang Y."/>
        </authorList>
    </citation>
    <scope>NUCLEOTIDE SEQUENCE [LARGE SCALE GENOMIC DNA]</scope>
    <source>
        <strain evidence="4 5">H3510</strain>
    </source>
</reference>
<organism evidence="4 5">
    <name type="scientific">Roseibium algae</name>
    <dbReference type="NCBI Taxonomy" id="3123038"/>
    <lineage>
        <taxon>Bacteria</taxon>
        <taxon>Pseudomonadati</taxon>
        <taxon>Pseudomonadota</taxon>
        <taxon>Alphaproteobacteria</taxon>
        <taxon>Hyphomicrobiales</taxon>
        <taxon>Stappiaceae</taxon>
        <taxon>Roseibium</taxon>
    </lineage>
</organism>
<evidence type="ECO:0000256" key="1">
    <source>
        <dbReference type="ARBA" id="ARBA00022679"/>
    </source>
</evidence>
<dbReference type="Proteomes" id="UP001385499">
    <property type="component" value="Unassembled WGS sequence"/>
</dbReference>
<gene>
    <name evidence="4" type="ORF">V6575_17565</name>
</gene>
<keyword evidence="2" id="KW-0012">Acyltransferase</keyword>
<dbReference type="InterPro" id="IPR050832">
    <property type="entry name" value="Bact_Acetyltransf"/>
</dbReference>
<dbReference type="InterPro" id="IPR000182">
    <property type="entry name" value="GNAT_dom"/>
</dbReference>
<accession>A0ABU8TP24</accession>
<keyword evidence="5" id="KW-1185">Reference proteome</keyword>
<dbReference type="SUPFAM" id="SSF55729">
    <property type="entry name" value="Acyl-CoA N-acyltransferases (Nat)"/>
    <property type="match status" value="1"/>
</dbReference>
<name>A0ABU8TP24_9HYPH</name>
<dbReference type="CDD" id="cd04301">
    <property type="entry name" value="NAT_SF"/>
    <property type="match status" value="1"/>
</dbReference>
<dbReference type="Pfam" id="PF00583">
    <property type="entry name" value="Acetyltransf_1"/>
    <property type="match status" value="1"/>
</dbReference>
<dbReference type="PANTHER" id="PTHR43877:SF2">
    <property type="entry name" value="AMINOALKYLPHOSPHONATE N-ACETYLTRANSFERASE-RELATED"/>
    <property type="match status" value="1"/>
</dbReference>
<proteinExistence type="predicted"/>
<dbReference type="PANTHER" id="PTHR43877">
    <property type="entry name" value="AMINOALKYLPHOSPHONATE N-ACETYLTRANSFERASE-RELATED-RELATED"/>
    <property type="match status" value="1"/>
</dbReference>
<keyword evidence="1" id="KW-0808">Transferase</keyword>
<evidence type="ECO:0000259" key="3">
    <source>
        <dbReference type="PROSITE" id="PS51186"/>
    </source>
</evidence>